<evidence type="ECO:0000313" key="1">
    <source>
        <dbReference type="EMBL" id="NBN63829.1"/>
    </source>
</evidence>
<proteinExistence type="predicted"/>
<gene>
    <name evidence="1" type="ORF">GWI71_09075</name>
</gene>
<protein>
    <recommendedName>
        <fullName evidence="3">Helix-turn-helix domain-containing protein</fullName>
    </recommendedName>
</protein>
<name>A0ABW9ZG60_9HYPH</name>
<dbReference type="EMBL" id="JAABLP010000002">
    <property type="protein sequence ID" value="NBN63829.1"/>
    <property type="molecule type" value="Genomic_DNA"/>
</dbReference>
<accession>A0ABW9ZG60</accession>
<dbReference type="RefSeq" id="WP_161675788.1">
    <property type="nucleotide sequence ID" value="NZ_JAABLP010000002.1"/>
</dbReference>
<organism evidence="1 2">
    <name type="scientific">Pannonibacter tanglangensis</name>
    <dbReference type="NCBI Taxonomy" id="2750084"/>
    <lineage>
        <taxon>Bacteria</taxon>
        <taxon>Pseudomonadati</taxon>
        <taxon>Pseudomonadota</taxon>
        <taxon>Alphaproteobacteria</taxon>
        <taxon>Hyphomicrobiales</taxon>
        <taxon>Stappiaceae</taxon>
        <taxon>Pannonibacter</taxon>
    </lineage>
</organism>
<evidence type="ECO:0008006" key="3">
    <source>
        <dbReference type="Google" id="ProtNLM"/>
    </source>
</evidence>
<evidence type="ECO:0000313" key="2">
    <source>
        <dbReference type="Proteomes" id="UP000541347"/>
    </source>
</evidence>
<keyword evidence="2" id="KW-1185">Reference proteome</keyword>
<sequence length="90" mass="10253">MSGSKAFLARLNELVEYGKNGKELYLALEKDRSLAWFYNSAETAEILQMSETSLRALRHKNLGPQVHRMPGSTPRYDRQSICAYLSKSLD</sequence>
<dbReference type="Proteomes" id="UP000541347">
    <property type="component" value="Unassembled WGS sequence"/>
</dbReference>
<reference evidence="1 2" key="1">
    <citation type="submission" date="2020-01" db="EMBL/GenBank/DDBJ databases">
        <authorList>
            <person name="Peng S.Y."/>
            <person name="Li J."/>
            <person name="Wang M."/>
            <person name="Wang L."/>
            <person name="Wang C.Q."/>
            <person name="Wang J.R."/>
        </authorList>
    </citation>
    <scope>NUCLEOTIDE SEQUENCE [LARGE SCALE GENOMIC DNA]</scope>
    <source>
        <strain evidence="1 2">XCT-34</strain>
    </source>
</reference>
<comment type="caution">
    <text evidence="1">The sequence shown here is derived from an EMBL/GenBank/DDBJ whole genome shotgun (WGS) entry which is preliminary data.</text>
</comment>